<proteinExistence type="predicted"/>
<evidence type="ECO:0000313" key="2">
    <source>
        <dbReference type="Proteomes" id="UP000061018"/>
    </source>
</evidence>
<name>A0A0K2AWH3_STRA7</name>
<evidence type="ECO:0000313" key="1">
    <source>
        <dbReference type="EMBL" id="AKZ57369.1"/>
    </source>
</evidence>
<sequence>MDEDVRAAAFLGDETKALFGVEPLHGSGSHKPSLGPKGCPAPEPASVKTEVLHNCIRLRTTRARGHMLRRLCTARETKLQLAVSLARRPPSATEAKITSPGCLNTSAVRLTPGVGGGRIRGEG</sequence>
<dbReference type="Proteomes" id="UP000061018">
    <property type="component" value="Chromosome"/>
</dbReference>
<accession>A0A0K2AWH3</accession>
<protein>
    <submittedName>
        <fullName evidence="1">Uncharacterized protein</fullName>
    </submittedName>
</protein>
<organism evidence="1 2">
    <name type="scientific">Streptomyces ambofaciens (strain ATCC 23877 / 3486 / DSM 40053 / JCM 4204 / NBRC 12836 / NRRL B-2516)</name>
    <dbReference type="NCBI Taxonomy" id="278992"/>
    <lineage>
        <taxon>Bacteria</taxon>
        <taxon>Bacillati</taxon>
        <taxon>Actinomycetota</taxon>
        <taxon>Actinomycetes</taxon>
        <taxon>Kitasatosporales</taxon>
        <taxon>Streptomycetaceae</taxon>
        <taxon>Streptomyces</taxon>
    </lineage>
</organism>
<dbReference type="EMBL" id="CP012382">
    <property type="protein sequence ID" value="AKZ57369.1"/>
    <property type="molecule type" value="Genomic_DNA"/>
</dbReference>
<gene>
    <name evidence="1" type="ORF">SAM23877_4324</name>
</gene>
<dbReference type="KEGG" id="samb:SAM23877_4324"/>
<dbReference type="AlphaFoldDB" id="A0A0K2AWH3"/>
<reference evidence="2" key="1">
    <citation type="journal article" date="2015" name="J. Biotechnol.">
        <title>Complete genome sequence of Streptomyces ambofaciens ATCC 23877, the spiramycin producer.</title>
        <authorList>
            <person name="Thibessard A."/>
            <person name="Haas D."/>
            <person name="Gerbaud C."/>
            <person name="Aigle B."/>
            <person name="Lautru S."/>
            <person name="Pernodet J.L."/>
            <person name="Leblond P."/>
        </authorList>
    </citation>
    <scope>NUCLEOTIDE SEQUENCE [LARGE SCALE GENOMIC DNA]</scope>
    <source>
        <strain evidence="2">ATCC 23877 / 3486 / DSM 40053 / JCM 4204 / NBRC 12836 / NRRL B-2516</strain>
    </source>
</reference>